<dbReference type="NCBIfam" id="TIGR00229">
    <property type="entry name" value="sensory_box"/>
    <property type="match status" value="1"/>
</dbReference>
<evidence type="ECO:0000259" key="9">
    <source>
        <dbReference type="PROSITE" id="PS51379"/>
    </source>
</evidence>
<accession>A0A9X8ULF8</accession>
<dbReference type="Pfam" id="PF02906">
    <property type="entry name" value="Fe_hyd_lg_C"/>
    <property type="match status" value="1"/>
</dbReference>
<dbReference type="InterPro" id="IPR017896">
    <property type="entry name" value="4Fe4S_Fe-S-bd"/>
</dbReference>
<comment type="cofactor">
    <cofactor evidence="1">
        <name>[4Fe-4S] cluster</name>
        <dbReference type="ChEBI" id="CHEBI:49883"/>
    </cofactor>
</comment>
<dbReference type="OrthoDB" id="9798098at2"/>
<reference evidence="11 12" key="1">
    <citation type="submission" date="2019-03" db="EMBL/GenBank/DDBJ databases">
        <title>Genomic Encyclopedia of Type Strains, Phase IV (KMG-IV): sequencing the most valuable type-strain genomes for metagenomic binning, comparative biology and taxonomic classification.</title>
        <authorList>
            <person name="Goeker M."/>
        </authorList>
    </citation>
    <scope>NUCLEOTIDE SEQUENCE [LARGE SCALE GENOMIC DNA]</scope>
    <source>
        <strain evidence="11 12">DSM 100433</strain>
    </source>
</reference>
<dbReference type="SMART" id="SM00091">
    <property type="entry name" value="PAS"/>
    <property type="match status" value="1"/>
</dbReference>
<protein>
    <recommendedName>
        <fullName evidence="3">Ferredoxin</fullName>
    </recommendedName>
</protein>
<evidence type="ECO:0000256" key="6">
    <source>
        <dbReference type="ARBA" id="ARBA00023004"/>
    </source>
</evidence>
<keyword evidence="6" id="KW-0408">Iron</keyword>
<dbReference type="Pfam" id="PF13188">
    <property type="entry name" value="PAS_8"/>
    <property type="match status" value="1"/>
</dbReference>
<evidence type="ECO:0000313" key="12">
    <source>
        <dbReference type="Proteomes" id="UP000294682"/>
    </source>
</evidence>
<proteinExistence type="predicted"/>
<dbReference type="CDD" id="cd00130">
    <property type="entry name" value="PAS"/>
    <property type="match status" value="1"/>
</dbReference>
<keyword evidence="12" id="KW-1185">Reference proteome</keyword>
<dbReference type="SUPFAM" id="SSF54862">
    <property type="entry name" value="4Fe-4S ferredoxins"/>
    <property type="match status" value="1"/>
</dbReference>
<evidence type="ECO:0000256" key="5">
    <source>
        <dbReference type="ARBA" id="ARBA00022723"/>
    </source>
</evidence>
<evidence type="ECO:0000256" key="3">
    <source>
        <dbReference type="ARBA" id="ARBA00013529"/>
    </source>
</evidence>
<evidence type="ECO:0000256" key="4">
    <source>
        <dbReference type="ARBA" id="ARBA00022485"/>
    </source>
</evidence>
<feature type="domain" description="4Fe-4S ferredoxin-type" evidence="9">
    <location>
        <begin position="33"/>
        <end position="62"/>
    </location>
</feature>
<dbReference type="SUPFAM" id="SSF55785">
    <property type="entry name" value="PYP-like sensor domain (PAS domain)"/>
    <property type="match status" value="1"/>
</dbReference>
<dbReference type="PANTHER" id="PTHR24960:SF79">
    <property type="entry name" value="PHOTOSYSTEM I IRON-SULFUR CENTER"/>
    <property type="match status" value="1"/>
</dbReference>
<organism evidence="11 12">
    <name type="scientific">Harryflintia acetispora</name>
    <dbReference type="NCBI Taxonomy" id="1849041"/>
    <lineage>
        <taxon>Bacteria</taxon>
        <taxon>Bacillati</taxon>
        <taxon>Bacillota</taxon>
        <taxon>Clostridia</taxon>
        <taxon>Eubacteriales</taxon>
        <taxon>Oscillospiraceae</taxon>
        <taxon>Harryflintia</taxon>
    </lineage>
</organism>
<dbReference type="Pfam" id="PF13237">
    <property type="entry name" value="Fer4_10"/>
    <property type="match status" value="1"/>
</dbReference>
<evidence type="ECO:0000256" key="2">
    <source>
        <dbReference type="ARBA" id="ARBA00003532"/>
    </source>
</evidence>
<dbReference type="InterPro" id="IPR000014">
    <property type="entry name" value="PAS"/>
</dbReference>
<dbReference type="InterPro" id="IPR004108">
    <property type="entry name" value="Fe_hydrogenase_lsu_C"/>
</dbReference>
<dbReference type="RefSeq" id="WP_079700355.1">
    <property type="nucleotide sequence ID" value="NZ_SLUK01000001.1"/>
</dbReference>
<evidence type="ECO:0000313" key="11">
    <source>
        <dbReference type="EMBL" id="TCL45271.1"/>
    </source>
</evidence>
<dbReference type="PROSITE" id="PS50112">
    <property type="entry name" value="PAS"/>
    <property type="match status" value="1"/>
</dbReference>
<feature type="domain" description="4Fe-4S ferredoxin-type" evidence="9">
    <location>
        <begin position="4"/>
        <end position="32"/>
    </location>
</feature>
<feature type="domain" description="4Fe-4S" evidence="10">
    <location>
        <begin position="353"/>
        <end position="415"/>
    </location>
</feature>
<dbReference type="InterPro" id="IPR007202">
    <property type="entry name" value="4Fe-4S_dom"/>
</dbReference>
<dbReference type="InterPro" id="IPR009016">
    <property type="entry name" value="Fe_hydrogenase"/>
</dbReference>
<dbReference type="Gene3D" id="3.40.950.10">
    <property type="entry name" value="Fe-only Hydrogenase (Larger Subunit), Chain L, domain 3"/>
    <property type="match status" value="1"/>
</dbReference>
<sequence>MSSSIIKLNTKNCQSCYKCIRECPVKAIEFKDNKAQVIPGECVLCGRCVECCPQNARILRDDLSQVRQLVGGDKPVYLSLAPSWVSWFRGKSFSAVSAALKRLGFCGVEETAIGAAECSRSYGELMRQGQMKNIIATACPSAVMLVERHYPELIKLLAPVSSPMMAHAKLMRESYGDIKVVFAGPCLSKMEESDDPLAGGMVNFALTFEALGRWLEEEGIELGEEDPEAVGVKSPVARLYPKPTGILKTMAPEDTAGYTPIAVDGPEKCIALLDSIRDEQPEGLFIEMNLCPGGCMGGPLLRMHHRNATLCEALLTERDQAQDRHVAGSAEMQSTYPRVFQNRAPQYEEISEEDIRRVLESIGKFGPEDELNCSSCGYPTCRDKAIAVLRGKADVSMCMPYLRQRAENISSMVIEHSPNAIIAFDEEMNVIELNPRAEEIYGVKRADVLGTFMAAFYGEDGFEQARESERPIEKKVYLDELGRSVEKSIVYIKEHRMYLAFVKDISEQQHQAQKLEEMRHHTVETAQKVIDKQMRVAQEIASLLGETTAETKVALTNLKRSMTEAQSEESR</sequence>
<evidence type="ECO:0000259" key="8">
    <source>
        <dbReference type="PROSITE" id="PS50112"/>
    </source>
</evidence>
<dbReference type="Gene3D" id="3.30.450.20">
    <property type="entry name" value="PAS domain"/>
    <property type="match status" value="1"/>
</dbReference>
<dbReference type="Gene3D" id="3.30.70.20">
    <property type="match status" value="1"/>
</dbReference>
<evidence type="ECO:0000256" key="1">
    <source>
        <dbReference type="ARBA" id="ARBA00001966"/>
    </source>
</evidence>
<dbReference type="InterPro" id="IPR050157">
    <property type="entry name" value="PSI_iron-sulfur_center"/>
</dbReference>
<evidence type="ECO:0000259" key="10">
    <source>
        <dbReference type="PROSITE" id="PS51656"/>
    </source>
</evidence>
<dbReference type="GO" id="GO:0051539">
    <property type="term" value="F:4 iron, 4 sulfur cluster binding"/>
    <property type="evidence" value="ECO:0007669"/>
    <property type="project" value="UniProtKB-KW"/>
</dbReference>
<dbReference type="PROSITE" id="PS51379">
    <property type="entry name" value="4FE4S_FER_2"/>
    <property type="match status" value="2"/>
</dbReference>
<dbReference type="SUPFAM" id="SSF53920">
    <property type="entry name" value="Fe-only hydrogenase"/>
    <property type="match status" value="1"/>
</dbReference>
<name>A0A9X8ULF8_9FIRM</name>
<dbReference type="PANTHER" id="PTHR24960">
    <property type="entry name" value="PHOTOSYSTEM I IRON-SULFUR CENTER-RELATED"/>
    <property type="match status" value="1"/>
</dbReference>
<comment type="function">
    <text evidence="2">Ferredoxins are iron-sulfur proteins that transfer electrons in a wide variety of metabolic reactions.</text>
</comment>
<dbReference type="EMBL" id="SLUK01000001">
    <property type="protein sequence ID" value="TCL45271.1"/>
    <property type="molecule type" value="Genomic_DNA"/>
</dbReference>
<dbReference type="Pfam" id="PF04060">
    <property type="entry name" value="FeS"/>
    <property type="match status" value="1"/>
</dbReference>
<keyword evidence="5" id="KW-0479">Metal-binding</keyword>
<keyword evidence="4" id="KW-0004">4Fe-4S</keyword>
<gene>
    <name evidence="11" type="ORF">EDD78_101253</name>
</gene>
<feature type="domain" description="PAS" evidence="8">
    <location>
        <begin position="406"/>
        <end position="450"/>
    </location>
</feature>
<keyword evidence="7" id="KW-0411">Iron-sulfur</keyword>
<dbReference type="AlphaFoldDB" id="A0A9X8ULF8"/>
<dbReference type="Gene3D" id="1.10.15.40">
    <property type="entry name" value="Electron transport complex subunit B, putative Fe-S cluster"/>
    <property type="match status" value="1"/>
</dbReference>
<comment type="caution">
    <text evidence="11">The sequence shown here is derived from an EMBL/GenBank/DDBJ whole genome shotgun (WGS) entry which is preliminary data.</text>
</comment>
<evidence type="ECO:0000256" key="7">
    <source>
        <dbReference type="ARBA" id="ARBA00023014"/>
    </source>
</evidence>
<dbReference type="Proteomes" id="UP000294682">
    <property type="component" value="Unassembled WGS sequence"/>
</dbReference>
<dbReference type="InterPro" id="IPR035965">
    <property type="entry name" value="PAS-like_dom_sf"/>
</dbReference>
<dbReference type="PROSITE" id="PS51656">
    <property type="entry name" value="4FE4S"/>
    <property type="match status" value="1"/>
</dbReference>
<dbReference type="GO" id="GO:0046872">
    <property type="term" value="F:metal ion binding"/>
    <property type="evidence" value="ECO:0007669"/>
    <property type="project" value="UniProtKB-KW"/>
</dbReference>